<gene>
    <name evidence="2" type="ORF">FIBSPDRAFT_761313</name>
</gene>
<feature type="region of interest" description="Disordered" evidence="1">
    <location>
        <begin position="985"/>
        <end position="1072"/>
    </location>
</feature>
<protein>
    <submittedName>
        <fullName evidence="2">Uncharacterized protein</fullName>
    </submittedName>
</protein>
<dbReference type="STRING" id="436010.A0A165XFK1"/>
<feature type="region of interest" description="Disordered" evidence="1">
    <location>
        <begin position="1"/>
        <end position="39"/>
    </location>
</feature>
<feature type="compositionally biased region" description="Basic and acidic residues" evidence="1">
    <location>
        <begin position="678"/>
        <end position="693"/>
    </location>
</feature>
<sequence length="1072" mass="122029">MREYKHRPSYDPEFAVHHDELSKPTKPQPDLTNESTRPPPWPFKNMTIYLMMEWMITGSSRKSIGEVDRLAKTVLTNTDFQLSDLAGFSAKRENKVLDASEGSQPLNPADGDGWLNSDVFISIPTGIIDPKGSGKSYLVPGLRHRPLLPVMKAALADASARWFHFSPFKRFWKSPSGVEHRVFDEAYTSDAWIEAHNQLQKQPNEPDCDLEKVVLGLMLSSDATHLTNFGTAQLWPVYLYFANLSKYIRWDRNSGAAHHIAYLPSLPSSISDAIPAGPRKAMTLTHCRRELLQGCWDKMLDLEFVASYKHGFKMECLDGLWRRFYPRIFTYSADYKEKILLATIRDLGICPCPRCLVKLEDVDKLGYVSDMKNRISNLRTYSLDLIEKARAFIYKLGLPVCGAAVDRLLKGSSWTPTINAFAKKLQPLGLEPFVMLAVDFLHEFELGVWKAVFQHLMRILHVAAPNSAKVAELDRRYRQVPSFGRSTIRKFSANTSEMKQLAARNYEDLLQCAIPVFEGLLPPRENKIVLTLLYRLAEWHALAKLHMHTEPTLAHLDKSTIVLGNELRRFRDKVCPSYDTVELPREEDARYRREAKKAASLHSASAPQTTTTATHPITPTSSATRAPTTSPMEEPKKTKGKRRKWFSLLSYKAHALGDYVWSIRWFGPSGSFSTQPGEMEHHRPKNIYDRGSKNDPVPQITRFERRETRFLRTRRHEMLSLSPDHATTHEHQVAFAEDDPLQDDDATMHHQMSESDRHPQDIYYFERKFPHDPATKDHLLGRLLGHVYDEREFSPAERNTVNICKNQIYSSKVLRVNYTTYDVRRDQDSMNPRTHCDVMVMSQETGPNAHRFWYARVLGVFHAQVVHCGSDAINRSTQRVEFLWVRWFGIDIDYRYGLKAARLPKIGFVPDTDPLAFGFLDPSLVVRGTHLIPAFCDGRTLSLLTASPTAGRPLMETDDWLAYYVNIFADLDMFMREVGEGVGHCAPGNANSDGDDNDNDNDEMDDETYESDLPPGRPLYKPDDASDSECSDEEEVEHDYVSGACPRGDGQGTNQLGVEDMGPEDGEGIYDE</sequence>
<dbReference type="Proteomes" id="UP000076532">
    <property type="component" value="Unassembled WGS sequence"/>
</dbReference>
<keyword evidence="3" id="KW-1185">Reference proteome</keyword>
<accession>A0A165XFK1</accession>
<evidence type="ECO:0000256" key="1">
    <source>
        <dbReference type="SAM" id="MobiDB-lite"/>
    </source>
</evidence>
<dbReference type="Pfam" id="PF18759">
    <property type="entry name" value="Plavaka"/>
    <property type="match status" value="1"/>
</dbReference>
<dbReference type="EMBL" id="KV417720">
    <property type="protein sequence ID" value="KZP08497.1"/>
    <property type="molecule type" value="Genomic_DNA"/>
</dbReference>
<dbReference type="OrthoDB" id="2687259at2759"/>
<dbReference type="AlphaFoldDB" id="A0A165XFK1"/>
<feature type="compositionally biased region" description="Acidic residues" evidence="1">
    <location>
        <begin position="1061"/>
        <end position="1072"/>
    </location>
</feature>
<feature type="region of interest" description="Disordered" evidence="1">
    <location>
        <begin position="592"/>
        <end position="639"/>
    </location>
</feature>
<feature type="compositionally biased region" description="Acidic residues" evidence="1">
    <location>
        <begin position="1025"/>
        <end position="1037"/>
    </location>
</feature>
<evidence type="ECO:0000313" key="3">
    <source>
        <dbReference type="Proteomes" id="UP000076532"/>
    </source>
</evidence>
<feature type="compositionally biased region" description="Low complexity" evidence="1">
    <location>
        <begin position="598"/>
        <end position="631"/>
    </location>
</feature>
<feature type="compositionally biased region" description="Acidic residues" evidence="1">
    <location>
        <begin position="993"/>
        <end position="1010"/>
    </location>
</feature>
<feature type="region of interest" description="Disordered" evidence="1">
    <location>
        <begin position="673"/>
        <end position="697"/>
    </location>
</feature>
<feature type="compositionally biased region" description="Basic and acidic residues" evidence="1">
    <location>
        <begin position="1"/>
        <end position="23"/>
    </location>
</feature>
<name>A0A165XFK1_9AGAM</name>
<organism evidence="2 3">
    <name type="scientific">Athelia psychrophila</name>
    <dbReference type="NCBI Taxonomy" id="1759441"/>
    <lineage>
        <taxon>Eukaryota</taxon>
        <taxon>Fungi</taxon>
        <taxon>Dikarya</taxon>
        <taxon>Basidiomycota</taxon>
        <taxon>Agaricomycotina</taxon>
        <taxon>Agaricomycetes</taxon>
        <taxon>Agaricomycetidae</taxon>
        <taxon>Atheliales</taxon>
        <taxon>Atheliaceae</taxon>
        <taxon>Athelia</taxon>
    </lineage>
</organism>
<reference evidence="2 3" key="1">
    <citation type="journal article" date="2016" name="Mol. Biol. Evol.">
        <title>Comparative Genomics of Early-Diverging Mushroom-Forming Fungi Provides Insights into the Origins of Lignocellulose Decay Capabilities.</title>
        <authorList>
            <person name="Nagy L.G."/>
            <person name="Riley R."/>
            <person name="Tritt A."/>
            <person name="Adam C."/>
            <person name="Daum C."/>
            <person name="Floudas D."/>
            <person name="Sun H."/>
            <person name="Yadav J.S."/>
            <person name="Pangilinan J."/>
            <person name="Larsson K.H."/>
            <person name="Matsuura K."/>
            <person name="Barry K."/>
            <person name="Labutti K."/>
            <person name="Kuo R."/>
            <person name="Ohm R.A."/>
            <person name="Bhattacharya S.S."/>
            <person name="Shirouzu T."/>
            <person name="Yoshinaga Y."/>
            <person name="Martin F.M."/>
            <person name="Grigoriev I.V."/>
            <person name="Hibbett D.S."/>
        </authorList>
    </citation>
    <scope>NUCLEOTIDE SEQUENCE [LARGE SCALE GENOMIC DNA]</scope>
    <source>
        <strain evidence="2 3">CBS 109695</strain>
    </source>
</reference>
<dbReference type="InterPro" id="IPR041078">
    <property type="entry name" value="Plavaka"/>
</dbReference>
<evidence type="ECO:0000313" key="2">
    <source>
        <dbReference type="EMBL" id="KZP08497.1"/>
    </source>
</evidence>
<proteinExistence type="predicted"/>